<dbReference type="STRING" id="264732.Moth_1396"/>
<dbReference type="EnsemblBacteria" id="ABC19709">
    <property type="protein sequence ID" value="ABC19709"/>
    <property type="gene ID" value="Moth_1396"/>
</dbReference>
<dbReference type="OrthoDB" id="9814088at2"/>
<keyword evidence="1" id="KW-0175">Coiled coil</keyword>
<dbReference type="InterPro" id="IPR057342">
    <property type="entry name" value="DEXDc_RapA"/>
</dbReference>
<organism evidence="3">
    <name type="scientific">Moorella thermoacetica (strain ATCC 39073 / JCM 9320)</name>
    <dbReference type="NCBI Taxonomy" id="264732"/>
    <lineage>
        <taxon>Bacteria</taxon>
        <taxon>Bacillati</taxon>
        <taxon>Bacillota</taxon>
        <taxon>Clostridia</taxon>
        <taxon>Neomoorellales</taxon>
        <taxon>Neomoorellaceae</taxon>
        <taxon>Neomoorella</taxon>
    </lineage>
</organism>
<dbReference type="HOGENOM" id="CLU_982870_0_0_9"/>
<dbReference type="CDD" id="cd18011">
    <property type="entry name" value="DEXDc_RapA"/>
    <property type="match status" value="1"/>
</dbReference>
<dbReference type="InterPro" id="IPR000330">
    <property type="entry name" value="SNF2_N"/>
</dbReference>
<feature type="coiled-coil region" evidence="1">
    <location>
        <begin position="252"/>
        <end position="279"/>
    </location>
</feature>
<dbReference type="Gene3D" id="3.40.50.10810">
    <property type="entry name" value="Tandem AAA-ATPase domain"/>
    <property type="match status" value="1"/>
</dbReference>
<dbReference type="PANTHER" id="PTHR10799">
    <property type="entry name" value="SNF2/RAD54 HELICASE FAMILY"/>
    <property type="match status" value="1"/>
</dbReference>
<protein>
    <submittedName>
        <fullName evidence="3">SNF2-related protein</fullName>
    </submittedName>
</protein>
<name>Q2RIN0_MOOTA</name>
<dbReference type="InterPro" id="IPR038718">
    <property type="entry name" value="SNF2-like_sf"/>
</dbReference>
<feature type="domain" description="Helicase ATP-binding" evidence="2">
    <location>
        <begin position="1"/>
        <end position="151"/>
    </location>
</feature>
<dbReference type="KEGG" id="mta:Moth_1396"/>
<reference evidence="3" key="1">
    <citation type="submission" date="2005-12" db="EMBL/GenBank/DDBJ databases">
        <title>Complete sequence of Moorella thermoacetica ATCC 39073.</title>
        <authorList>
            <consortium name="US DOE Joint Genome Institute"/>
            <person name="Copeland A."/>
            <person name="Lucas S."/>
            <person name="Lapidus A."/>
            <person name="Barry K."/>
            <person name="Detter J.C."/>
            <person name="Glavina T."/>
            <person name="Hammon N."/>
            <person name="Israni S."/>
            <person name="Pitluck S."/>
            <person name="Chertkov O."/>
            <person name="Saunders E.H."/>
            <person name="Brettin T."/>
            <person name="Bruce D."/>
            <person name="Han C."/>
            <person name="Tapia R."/>
            <person name="Gilna P."/>
            <person name="Schmutz J."/>
            <person name="Larimer F."/>
            <person name="Land M."/>
            <person name="Kyrpides N."/>
            <person name="Anderson I."/>
            <person name="Richardson P."/>
            <person name="Ragsdale S."/>
        </authorList>
    </citation>
    <scope>NUCLEOTIDE SEQUENCE</scope>
    <source>
        <strain evidence="3">ATCC 39073</strain>
    </source>
</reference>
<evidence type="ECO:0000313" key="3">
    <source>
        <dbReference type="EMBL" id="ABC19709.1"/>
    </source>
</evidence>
<dbReference type="eggNOG" id="COG0553">
    <property type="taxonomic scope" value="Bacteria"/>
</dbReference>
<dbReference type="AlphaFoldDB" id="Q2RIN0"/>
<evidence type="ECO:0000256" key="1">
    <source>
        <dbReference type="SAM" id="Coils"/>
    </source>
</evidence>
<dbReference type="PROSITE" id="PS51192">
    <property type="entry name" value="HELICASE_ATP_BIND_1"/>
    <property type="match status" value="1"/>
</dbReference>
<dbReference type="SUPFAM" id="SSF52540">
    <property type="entry name" value="P-loop containing nucleoside triphosphate hydrolases"/>
    <property type="match status" value="1"/>
</dbReference>
<dbReference type="EMBL" id="CP000232">
    <property type="protein sequence ID" value="ABC19709.1"/>
    <property type="molecule type" value="Genomic_DNA"/>
</dbReference>
<dbReference type="GO" id="GO:0005524">
    <property type="term" value="F:ATP binding"/>
    <property type="evidence" value="ECO:0007669"/>
    <property type="project" value="UniProtKB-KW"/>
</dbReference>
<proteinExistence type="predicted"/>
<gene>
    <name evidence="3" type="ordered locus">Moth_1396</name>
</gene>
<evidence type="ECO:0000259" key="2">
    <source>
        <dbReference type="PROSITE" id="PS51192"/>
    </source>
</evidence>
<dbReference type="PATRIC" id="fig|264732.11.peg.1498"/>
<dbReference type="GO" id="GO:0004386">
    <property type="term" value="F:helicase activity"/>
    <property type="evidence" value="ECO:0007669"/>
    <property type="project" value="UniProtKB-KW"/>
</dbReference>
<dbReference type="InterPro" id="IPR014001">
    <property type="entry name" value="Helicase_ATP-bd"/>
</dbReference>
<sequence>MTGLFIKELLIRGDLCRCLIVCPGNLVEQWQDELERKFSLPFEILTNDRIEAARTGNVFKELPLCIARLDKLARDEDLQFKLQQSDWDLIVVDEAHKMSASFFGGEVKYTKRYRLGQLLSRITRHFLLLTATPHNGKEEDFQLFMALLDGDRFEGRFRDGVHAVDTSDLMRRMVKEELLKFDGRPLFPERIAYTVNYTLSDMEAYLYKEVTDYVREEFNRSDALENEGRKGTVGFALTILQRRLASSPEAIYQSLKRRRERLEKRLQEEELLKRGATITLKES</sequence>
<accession>Q2RIN0</accession>
<dbReference type="InterPro" id="IPR027417">
    <property type="entry name" value="P-loop_NTPase"/>
</dbReference>
<dbReference type="Pfam" id="PF00176">
    <property type="entry name" value="SNF2-rel_dom"/>
    <property type="match status" value="1"/>
</dbReference>